<accession>A0ABP6LX67</accession>
<evidence type="ECO:0000256" key="1">
    <source>
        <dbReference type="SAM" id="MobiDB-lite"/>
    </source>
</evidence>
<feature type="region of interest" description="Disordered" evidence="1">
    <location>
        <begin position="1"/>
        <end position="41"/>
    </location>
</feature>
<dbReference type="EMBL" id="BAAAVT010000006">
    <property type="protein sequence ID" value="GAA3058679.1"/>
    <property type="molecule type" value="Genomic_DNA"/>
</dbReference>
<name>A0ABP6LX67_9MICC</name>
<sequence length="69" mass="6925">MSARPAEDAPSGATMPPNDGVAASAVPPAAPAFDGGGDDPDFFIPARATQALPLICRIPGVGPRLPQCR</sequence>
<gene>
    <name evidence="2" type="ORF">GCM10010529_10520</name>
</gene>
<comment type="caution">
    <text evidence="2">The sequence shown here is derived from an EMBL/GenBank/DDBJ whole genome shotgun (WGS) entry which is preliminary data.</text>
</comment>
<dbReference type="Proteomes" id="UP001500236">
    <property type="component" value="Unassembled WGS sequence"/>
</dbReference>
<dbReference type="RefSeq" id="WP_344681111.1">
    <property type="nucleotide sequence ID" value="NZ_BAAAVT010000006.1"/>
</dbReference>
<evidence type="ECO:0000313" key="3">
    <source>
        <dbReference type="Proteomes" id="UP001500236"/>
    </source>
</evidence>
<reference evidence="3" key="1">
    <citation type="journal article" date="2019" name="Int. J. Syst. Evol. Microbiol.">
        <title>The Global Catalogue of Microorganisms (GCM) 10K type strain sequencing project: providing services to taxonomists for standard genome sequencing and annotation.</title>
        <authorList>
            <consortium name="The Broad Institute Genomics Platform"/>
            <consortium name="The Broad Institute Genome Sequencing Center for Infectious Disease"/>
            <person name="Wu L."/>
            <person name="Ma J."/>
        </authorList>
    </citation>
    <scope>NUCLEOTIDE SEQUENCE [LARGE SCALE GENOMIC DNA]</scope>
    <source>
        <strain evidence="3">JCM 14309</strain>
    </source>
</reference>
<proteinExistence type="predicted"/>
<organism evidence="2 3">
    <name type="scientific">Nesterenkonia aethiopica</name>
    <dbReference type="NCBI Taxonomy" id="269144"/>
    <lineage>
        <taxon>Bacteria</taxon>
        <taxon>Bacillati</taxon>
        <taxon>Actinomycetota</taxon>
        <taxon>Actinomycetes</taxon>
        <taxon>Micrococcales</taxon>
        <taxon>Micrococcaceae</taxon>
        <taxon>Nesterenkonia</taxon>
    </lineage>
</organism>
<evidence type="ECO:0000313" key="2">
    <source>
        <dbReference type="EMBL" id="GAA3058679.1"/>
    </source>
</evidence>
<keyword evidence="3" id="KW-1185">Reference proteome</keyword>
<protein>
    <submittedName>
        <fullName evidence="2">Uncharacterized protein</fullName>
    </submittedName>
</protein>
<feature type="compositionally biased region" description="Low complexity" evidence="1">
    <location>
        <begin position="21"/>
        <end position="33"/>
    </location>
</feature>